<keyword evidence="2" id="KW-0815">Transposition</keyword>
<organism evidence="6 7">
    <name type="scientific">Paenibacillus alba</name>
    <dbReference type="NCBI Taxonomy" id="1197127"/>
    <lineage>
        <taxon>Bacteria</taxon>
        <taxon>Bacillati</taxon>
        <taxon>Bacillota</taxon>
        <taxon>Bacilli</taxon>
        <taxon>Bacillales</taxon>
        <taxon>Paenibacillaceae</taxon>
        <taxon>Paenibacillus</taxon>
    </lineage>
</organism>
<dbReference type="InterPro" id="IPR012337">
    <property type="entry name" value="RNaseH-like_sf"/>
</dbReference>
<dbReference type="InterPro" id="IPR002559">
    <property type="entry name" value="Transposase_11"/>
</dbReference>
<evidence type="ECO:0000313" key="7">
    <source>
        <dbReference type="Proteomes" id="UP001338137"/>
    </source>
</evidence>
<name>A0ABU6FXG2_9BACL</name>
<dbReference type="Pfam" id="PF01609">
    <property type="entry name" value="DDE_Tnp_1"/>
    <property type="match status" value="1"/>
</dbReference>
<keyword evidence="4" id="KW-0233">DNA recombination</keyword>
<evidence type="ECO:0000313" key="6">
    <source>
        <dbReference type="EMBL" id="MEC0226586.1"/>
    </source>
</evidence>
<gene>
    <name evidence="6" type="ORF">P4I72_05600</name>
</gene>
<comment type="caution">
    <text evidence="6">The sequence shown here is derived from an EMBL/GenBank/DDBJ whole genome shotgun (WGS) entry which is preliminary data.</text>
</comment>
<evidence type="ECO:0000256" key="1">
    <source>
        <dbReference type="ARBA" id="ARBA00010075"/>
    </source>
</evidence>
<dbReference type="Gene3D" id="3.90.350.10">
    <property type="entry name" value="Transposase Inhibitor Protein From Tn5, Chain A, domain 1"/>
    <property type="match status" value="1"/>
</dbReference>
<proteinExistence type="inferred from homology"/>
<evidence type="ECO:0000256" key="4">
    <source>
        <dbReference type="ARBA" id="ARBA00023172"/>
    </source>
</evidence>
<dbReference type="SUPFAM" id="SSF53098">
    <property type="entry name" value="Ribonuclease H-like"/>
    <property type="match status" value="1"/>
</dbReference>
<keyword evidence="7" id="KW-1185">Reference proteome</keyword>
<dbReference type="InterPro" id="IPR047952">
    <property type="entry name" value="Transpos_IS4"/>
</dbReference>
<keyword evidence="3" id="KW-0238">DNA-binding</keyword>
<dbReference type="RefSeq" id="WP_326071012.1">
    <property type="nucleotide sequence ID" value="NZ_JARLKY010000012.1"/>
</dbReference>
<feature type="domain" description="Transposase IS4-like" evidence="5">
    <location>
        <begin position="119"/>
        <end position="330"/>
    </location>
</feature>
<dbReference type="Proteomes" id="UP001338137">
    <property type="component" value="Unassembled WGS sequence"/>
</dbReference>
<dbReference type="NCBIfam" id="NF033592">
    <property type="entry name" value="transpos_IS4_1"/>
    <property type="match status" value="1"/>
</dbReference>
<reference evidence="6 7" key="1">
    <citation type="submission" date="2023-03" db="EMBL/GenBank/DDBJ databases">
        <title>Bacillus Genome Sequencing.</title>
        <authorList>
            <person name="Dunlap C."/>
        </authorList>
    </citation>
    <scope>NUCLEOTIDE SEQUENCE [LARGE SCALE GENOMIC DNA]</scope>
    <source>
        <strain evidence="6 7">BD-533</strain>
    </source>
</reference>
<comment type="similarity">
    <text evidence="1">Belongs to the transposase 11 family.</text>
</comment>
<evidence type="ECO:0000259" key="5">
    <source>
        <dbReference type="Pfam" id="PF01609"/>
    </source>
</evidence>
<dbReference type="EMBL" id="JARLKY010000012">
    <property type="protein sequence ID" value="MEC0226586.1"/>
    <property type="molecule type" value="Genomic_DNA"/>
</dbReference>
<sequence>MGNIPTKTVMRQCLQWLNVHYGDLFRDYRCKLKTGQAILLFLEATLASRKTLEDIAEHLRVTEWFQDWLNLPSISGAALHRKLEDIPLELFQEIFQTLYQAIAFHYVKKPGLDSVGHLAIIDSSEIRLPPIYGKWAYVSETQNAVKMHTMLVAASHDSVCPGKVVLSTAAVSDQEVATKLMAELNYTYVFDRGYIHYASYQQWALTGIRFVARIKANSKCKIVETRSVTGQSSVILDADVDIVEPKTKEVFRLRLVEYTFVDRKKKLVRIRVLTNRWDLSAKEISNIYKYRWKIELFFRSMKGNMNLKKLYNTKPSAVWNPIYLSLIAYAMVELIRLSTETGETGLFLLRKLLSHADKLLINWKDALVVVKTRTSTGRKRKKKRGRPRKHPEVFKAVHWIIE</sequence>
<dbReference type="PANTHER" id="PTHR33258:SF1">
    <property type="entry name" value="TRANSPOSASE INSL FOR INSERTION SEQUENCE ELEMENT IS186A-RELATED"/>
    <property type="match status" value="1"/>
</dbReference>
<accession>A0ABU6FXG2</accession>
<evidence type="ECO:0000256" key="2">
    <source>
        <dbReference type="ARBA" id="ARBA00022578"/>
    </source>
</evidence>
<dbReference type="PANTHER" id="PTHR33258">
    <property type="entry name" value="TRANSPOSASE INSL FOR INSERTION SEQUENCE ELEMENT IS186A-RELATED"/>
    <property type="match status" value="1"/>
</dbReference>
<evidence type="ECO:0000256" key="3">
    <source>
        <dbReference type="ARBA" id="ARBA00023125"/>
    </source>
</evidence>
<protein>
    <submittedName>
        <fullName evidence="6">IS4 family transposase</fullName>
    </submittedName>
</protein>